<feature type="compositionally biased region" description="Acidic residues" evidence="5">
    <location>
        <begin position="201"/>
        <end position="210"/>
    </location>
</feature>
<dbReference type="CDD" id="cd22212">
    <property type="entry name" value="NDFIP-like"/>
    <property type="match status" value="1"/>
</dbReference>
<dbReference type="GO" id="GO:0006511">
    <property type="term" value="P:ubiquitin-dependent protein catabolic process"/>
    <property type="evidence" value="ECO:0007669"/>
    <property type="project" value="TreeGrafter"/>
</dbReference>
<evidence type="ECO:0000256" key="4">
    <source>
        <dbReference type="ARBA" id="ARBA00023136"/>
    </source>
</evidence>
<feature type="compositionally biased region" description="Acidic residues" evidence="5">
    <location>
        <begin position="48"/>
        <end position="57"/>
    </location>
</feature>
<dbReference type="GO" id="GO:0007034">
    <property type="term" value="P:vacuolar transport"/>
    <property type="evidence" value="ECO:0007669"/>
    <property type="project" value="InterPro"/>
</dbReference>
<keyword evidence="3 6" id="KW-1133">Transmembrane helix</keyword>
<dbReference type="PANTHER" id="PTHR13396">
    <property type="entry name" value="NEDD4 FAMILY INTERACTING PROTEIN 1/2"/>
    <property type="match status" value="1"/>
</dbReference>
<keyword evidence="8" id="KW-1185">Reference proteome</keyword>
<dbReference type="GO" id="GO:0016020">
    <property type="term" value="C:membrane"/>
    <property type="evidence" value="ECO:0007669"/>
    <property type="project" value="UniProtKB-SubCell"/>
</dbReference>
<feature type="region of interest" description="Disordered" evidence="5">
    <location>
        <begin position="1"/>
        <end position="126"/>
    </location>
</feature>
<dbReference type="InterPro" id="IPR019325">
    <property type="entry name" value="NEDD4/Bsd2"/>
</dbReference>
<keyword evidence="2 6" id="KW-0812">Transmembrane</keyword>
<name>A0A8H3YGR0_9TREE</name>
<comment type="subcellular location">
    <subcellularLocation>
        <location evidence="1">Membrane</location>
        <topology evidence="1">Multi-pass membrane protein</topology>
    </subcellularLocation>
</comment>
<comment type="caution">
    <text evidence="7">The sequence shown here is derived from an EMBL/GenBank/DDBJ whole genome shotgun (WGS) entry which is preliminary data.</text>
</comment>
<feature type="region of interest" description="Disordered" evidence="5">
    <location>
        <begin position="191"/>
        <end position="221"/>
    </location>
</feature>
<dbReference type="GO" id="GO:0031398">
    <property type="term" value="P:positive regulation of protein ubiquitination"/>
    <property type="evidence" value="ECO:0007669"/>
    <property type="project" value="TreeGrafter"/>
</dbReference>
<protein>
    <recommendedName>
        <fullName evidence="9">Metal homeostatis protein bsd2</fullName>
    </recommendedName>
</protein>
<proteinExistence type="predicted"/>
<evidence type="ECO:0000256" key="3">
    <source>
        <dbReference type="ARBA" id="ARBA00022989"/>
    </source>
</evidence>
<dbReference type="GO" id="GO:0005794">
    <property type="term" value="C:Golgi apparatus"/>
    <property type="evidence" value="ECO:0007669"/>
    <property type="project" value="TreeGrafter"/>
</dbReference>
<evidence type="ECO:0000313" key="8">
    <source>
        <dbReference type="Proteomes" id="UP000620104"/>
    </source>
</evidence>
<reference evidence="7" key="1">
    <citation type="submission" date="2020-07" db="EMBL/GenBank/DDBJ databases">
        <title>Draft Genome Sequence of a Deep-Sea Yeast, Naganishia (Cryptococcus) liquefaciens strain N6.</title>
        <authorList>
            <person name="Han Y.W."/>
            <person name="Kajitani R."/>
            <person name="Morimoto H."/>
            <person name="Parhat M."/>
            <person name="Tsubouchi H."/>
            <person name="Bakenova O."/>
            <person name="Ogata M."/>
            <person name="Argunhan B."/>
            <person name="Aoki R."/>
            <person name="Kajiwara S."/>
            <person name="Itoh T."/>
            <person name="Iwasaki H."/>
        </authorList>
    </citation>
    <scope>NUCLEOTIDE SEQUENCE</scope>
    <source>
        <strain evidence="7">N6</strain>
    </source>
</reference>
<dbReference type="AlphaFoldDB" id="A0A8H3YGR0"/>
<feature type="compositionally biased region" description="Basic and acidic residues" evidence="5">
    <location>
        <begin position="1"/>
        <end position="10"/>
    </location>
</feature>
<evidence type="ECO:0008006" key="9">
    <source>
        <dbReference type="Google" id="ProtNLM"/>
    </source>
</evidence>
<dbReference type="GO" id="GO:0030001">
    <property type="term" value="P:metal ion transport"/>
    <property type="evidence" value="ECO:0007669"/>
    <property type="project" value="InterPro"/>
</dbReference>
<dbReference type="GO" id="GO:0048471">
    <property type="term" value="C:perinuclear region of cytoplasm"/>
    <property type="evidence" value="ECO:0007669"/>
    <property type="project" value="TreeGrafter"/>
</dbReference>
<dbReference type="OrthoDB" id="10003116at2759"/>
<accession>A0A8H3YGR0</accession>
<evidence type="ECO:0000256" key="1">
    <source>
        <dbReference type="ARBA" id="ARBA00004141"/>
    </source>
</evidence>
<dbReference type="Proteomes" id="UP000620104">
    <property type="component" value="Unassembled WGS sequence"/>
</dbReference>
<feature type="region of interest" description="Disordered" evidence="5">
    <location>
        <begin position="436"/>
        <end position="462"/>
    </location>
</feature>
<dbReference type="GO" id="GO:0005783">
    <property type="term" value="C:endoplasmic reticulum"/>
    <property type="evidence" value="ECO:0007669"/>
    <property type="project" value="TreeGrafter"/>
</dbReference>
<keyword evidence="4 6" id="KW-0472">Membrane</keyword>
<feature type="compositionally biased region" description="Polar residues" evidence="5">
    <location>
        <begin position="76"/>
        <end position="90"/>
    </location>
</feature>
<dbReference type="Pfam" id="PF10176">
    <property type="entry name" value="NEDD4_Bsd2"/>
    <property type="match status" value="1"/>
</dbReference>
<feature type="transmembrane region" description="Helical" evidence="6">
    <location>
        <begin position="405"/>
        <end position="426"/>
    </location>
</feature>
<evidence type="ECO:0000256" key="6">
    <source>
        <dbReference type="SAM" id="Phobius"/>
    </source>
</evidence>
<feature type="compositionally biased region" description="Basic and acidic residues" evidence="5">
    <location>
        <begin position="30"/>
        <end position="39"/>
    </location>
</feature>
<organism evidence="7 8">
    <name type="scientific">Naganishia liquefaciens</name>
    <dbReference type="NCBI Taxonomy" id="104408"/>
    <lineage>
        <taxon>Eukaryota</taxon>
        <taxon>Fungi</taxon>
        <taxon>Dikarya</taxon>
        <taxon>Basidiomycota</taxon>
        <taxon>Agaricomycotina</taxon>
        <taxon>Tremellomycetes</taxon>
        <taxon>Filobasidiales</taxon>
        <taxon>Filobasidiaceae</taxon>
        <taxon>Naganishia</taxon>
    </lineage>
</organism>
<dbReference type="EMBL" id="BLZA01000019">
    <property type="protein sequence ID" value="GHJ86921.1"/>
    <property type="molecule type" value="Genomic_DNA"/>
</dbReference>
<gene>
    <name evidence="7" type="ORF">NliqN6_3323</name>
</gene>
<evidence type="ECO:0000256" key="2">
    <source>
        <dbReference type="ARBA" id="ARBA00022692"/>
    </source>
</evidence>
<feature type="compositionally biased region" description="Pro residues" evidence="5">
    <location>
        <begin position="104"/>
        <end position="116"/>
    </location>
</feature>
<sequence length="557" mass="60976">MEAAFDHGSDSESDGEGHTNAQRRLLGGSADRHAVDMRENQQFQIGGDDSDEEDEEARDAGKEVQDVFNDPLRRGTGNSQVEALPDQQNGRMPGDYDFDRDYFLPPPPTESPPPFQPNSRMYPAQGNNNGIIPDLSHVPKFHDNTSHPRSLIGSILPSFYGANRGQGSEGHAAPVVGGGNTGVFANLAARPDLGRRAPQPGEEEGPEWVPEESQKEAPPSYATALRDAVPPYWETTVVLPSQTSPFGTLTSSMTGDEVLIDGMPVGNLFAFGWNMLVSMSFQFVGFLLTYVLHTSHAAKFGSRAGLGVTLIQYGLYLRARAEEMIKTGKFPTDGLDPDDGMSDPTGILGSGWIGDIPKHVTSTGEVAPEFPNFESSEEWRLAHNLTKEEMWNLPSAEQVGEANEWLSFILMTVGWFLLITSIGGFWRVKRFENGLRASQSTETVDPTSELANGDGSPGRSTSPRELAFYTQAFGQAVNGAERFGRNLRNEFMQRIRRRGNVMTGSSVEAEANRGDHVLLFSRPSGDIDQDDGVDYPGMAARQGMTPEEWSRQNLYHG</sequence>
<feature type="compositionally biased region" description="Polar residues" evidence="5">
    <location>
        <begin position="436"/>
        <end position="450"/>
    </location>
</feature>
<evidence type="ECO:0000313" key="7">
    <source>
        <dbReference type="EMBL" id="GHJ86921.1"/>
    </source>
</evidence>
<dbReference type="PANTHER" id="PTHR13396:SF5">
    <property type="entry name" value="NEDD4 FAMILY INTERACTING PROTEIN"/>
    <property type="match status" value="1"/>
</dbReference>
<evidence type="ECO:0000256" key="5">
    <source>
        <dbReference type="SAM" id="MobiDB-lite"/>
    </source>
</evidence>